<comment type="caution">
    <text evidence="2">The sequence shown here is derived from an EMBL/GenBank/DDBJ whole genome shotgun (WGS) entry which is preliminary data.</text>
</comment>
<organism evidence="2 3">
    <name type="scientific">Thalassiosira oceanica</name>
    <name type="common">Marine diatom</name>
    <dbReference type="NCBI Taxonomy" id="159749"/>
    <lineage>
        <taxon>Eukaryota</taxon>
        <taxon>Sar</taxon>
        <taxon>Stramenopiles</taxon>
        <taxon>Ochrophyta</taxon>
        <taxon>Bacillariophyta</taxon>
        <taxon>Coscinodiscophyceae</taxon>
        <taxon>Thalassiosirophycidae</taxon>
        <taxon>Thalassiosirales</taxon>
        <taxon>Thalassiosiraceae</taxon>
        <taxon>Thalassiosira</taxon>
    </lineage>
</organism>
<gene>
    <name evidence="2" type="ORF">THAOC_13135</name>
</gene>
<dbReference type="Proteomes" id="UP000266841">
    <property type="component" value="Unassembled WGS sequence"/>
</dbReference>
<dbReference type="eggNOG" id="ENOG502SBIY">
    <property type="taxonomic scope" value="Eukaryota"/>
</dbReference>
<feature type="region of interest" description="Disordered" evidence="1">
    <location>
        <begin position="56"/>
        <end position="79"/>
    </location>
</feature>
<sequence length="401" mass="43516">MLTTIKRKFASVFGGAGAEEVSGVDVESSAKRRRLALGVDSVDSCPRRSAANAPPVLCRPLSSPDGGEEPPLEVPPSIKDLSPLKTASVISTTCCSRDTDDPKSCSNHKSTSDLLRILPRELLLKTLGFVGSSADRFALQTACKLFRDLSNCELILQNTDLVGVPAEHDGASTDDDENESDGDGDSIDDDGVANNRGTALLMDMIRERNESKRVLARPDIRGFIISTDTSESAARRLLPFVLARNVQATYMLSIILCYCHENLKEGLALLRLAASQNHLESSFTLSLLLRDAKPTEAAYYLNVAATGGYLPAWQEKLGPVEMRVRFGDLDAQSLESYLDAPCLNRLVSRHYVSSRRTRGNQTSHCWNPICTARNCAKFTTGDQDATSVNASFCEQAGAPKV</sequence>
<dbReference type="SUPFAM" id="SSF81901">
    <property type="entry name" value="HCP-like"/>
    <property type="match status" value="1"/>
</dbReference>
<protein>
    <recommendedName>
        <fullName evidence="4">F-box domain-containing protein</fullName>
    </recommendedName>
</protein>
<dbReference type="OrthoDB" id="194610at2759"/>
<reference evidence="2 3" key="1">
    <citation type="journal article" date="2012" name="Genome Biol.">
        <title>Genome and low-iron response of an oceanic diatom adapted to chronic iron limitation.</title>
        <authorList>
            <person name="Lommer M."/>
            <person name="Specht M."/>
            <person name="Roy A.S."/>
            <person name="Kraemer L."/>
            <person name="Andreson R."/>
            <person name="Gutowska M.A."/>
            <person name="Wolf J."/>
            <person name="Bergner S.V."/>
            <person name="Schilhabel M.B."/>
            <person name="Klostermeier U.C."/>
            <person name="Beiko R.G."/>
            <person name="Rosenstiel P."/>
            <person name="Hippler M."/>
            <person name="Laroche J."/>
        </authorList>
    </citation>
    <scope>NUCLEOTIDE SEQUENCE [LARGE SCALE GENOMIC DNA]</scope>
    <source>
        <strain evidence="2 3">CCMP1005</strain>
    </source>
</reference>
<evidence type="ECO:0008006" key="4">
    <source>
        <dbReference type="Google" id="ProtNLM"/>
    </source>
</evidence>
<dbReference type="EMBL" id="AGNL01015353">
    <property type="protein sequence ID" value="EJK65964.1"/>
    <property type="molecule type" value="Genomic_DNA"/>
</dbReference>
<dbReference type="AlphaFoldDB" id="K0SLV7"/>
<feature type="compositionally biased region" description="Acidic residues" evidence="1">
    <location>
        <begin position="172"/>
        <end position="191"/>
    </location>
</feature>
<evidence type="ECO:0000313" key="2">
    <source>
        <dbReference type="EMBL" id="EJK65964.1"/>
    </source>
</evidence>
<evidence type="ECO:0000256" key="1">
    <source>
        <dbReference type="SAM" id="MobiDB-lite"/>
    </source>
</evidence>
<accession>K0SLV7</accession>
<evidence type="ECO:0000313" key="3">
    <source>
        <dbReference type="Proteomes" id="UP000266841"/>
    </source>
</evidence>
<name>K0SLV7_THAOC</name>
<feature type="region of interest" description="Disordered" evidence="1">
    <location>
        <begin position="165"/>
        <end position="194"/>
    </location>
</feature>
<proteinExistence type="predicted"/>
<keyword evidence="3" id="KW-1185">Reference proteome</keyword>